<dbReference type="AlphaFoldDB" id="A0AAJ0FW87"/>
<dbReference type="Proteomes" id="UP001251528">
    <property type="component" value="Unassembled WGS sequence"/>
</dbReference>
<sequence>MAFPSAKLTEQHAFVLGAAEPMNSSQSNPGRRKRDSESLVKQASQSRASLSPSRFTNDDFRRFKRANTHATKEGRIVLKVIPFIEGDIVDSKCTASDIAFTNLDPLTDGTLVAAKPDIYYGARPEQLDRSVRRELEAYIVPSLQHDLPIAPNIFLGMKGSDGSAAVAKRQITYGMAIGERAQRSLRSYKAPGPIFDNKTSTIGYTYLDGTLKMYATHAIAPSTPGGETGYVMTQIDTWGMTGSRDAYCRGAAAYRNGRDWTKQKRDEAIDRANKIARKEVDNLGLSFASEASANMATSQDTITHHEWNKASSLYESVTSADPIDIIPIGEPYKVFEVANTPNPREAAQSESPLKHPIPDFDTEDHGTQRAY</sequence>
<name>A0AAJ0FW87_9HYPO</name>
<proteinExistence type="predicted"/>
<keyword evidence="3" id="KW-1185">Reference proteome</keyword>
<accession>A0AAJ0FW87</accession>
<evidence type="ECO:0000313" key="2">
    <source>
        <dbReference type="EMBL" id="KAK2593518.1"/>
    </source>
</evidence>
<evidence type="ECO:0000256" key="1">
    <source>
        <dbReference type="SAM" id="MobiDB-lite"/>
    </source>
</evidence>
<gene>
    <name evidence="2" type="ORF">QQS21_008784</name>
</gene>
<feature type="compositionally biased region" description="Polar residues" evidence="1">
    <location>
        <begin position="39"/>
        <end position="55"/>
    </location>
</feature>
<comment type="caution">
    <text evidence="2">The sequence shown here is derived from an EMBL/GenBank/DDBJ whole genome shotgun (WGS) entry which is preliminary data.</text>
</comment>
<reference evidence="2" key="1">
    <citation type="submission" date="2023-06" db="EMBL/GenBank/DDBJ databases">
        <title>Conoideocrella luteorostrata (Hypocreales: Clavicipitaceae), a potential biocontrol fungus for elongate hemlock scale in United States Christmas tree production areas.</title>
        <authorList>
            <person name="Barrett H."/>
            <person name="Lovett B."/>
            <person name="Macias A.M."/>
            <person name="Stajich J.E."/>
            <person name="Kasson M.T."/>
        </authorList>
    </citation>
    <scope>NUCLEOTIDE SEQUENCE</scope>
    <source>
        <strain evidence="2">ARSEF 14590</strain>
    </source>
</reference>
<organism evidence="2 3">
    <name type="scientific">Conoideocrella luteorostrata</name>
    <dbReference type="NCBI Taxonomy" id="1105319"/>
    <lineage>
        <taxon>Eukaryota</taxon>
        <taxon>Fungi</taxon>
        <taxon>Dikarya</taxon>
        <taxon>Ascomycota</taxon>
        <taxon>Pezizomycotina</taxon>
        <taxon>Sordariomycetes</taxon>
        <taxon>Hypocreomycetidae</taxon>
        <taxon>Hypocreales</taxon>
        <taxon>Clavicipitaceae</taxon>
        <taxon>Conoideocrella</taxon>
    </lineage>
</organism>
<feature type="compositionally biased region" description="Basic and acidic residues" evidence="1">
    <location>
        <begin position="352"/>
        <end position="371"/>
    </location>
</feature>
<feature type="region of interest" description="Disordered" evidence="1">
    <location>
        <begin position="16"/>
        <end position="55"/>
    </location>
</feature>
<evidence type="ECO:0000313" key="3">
    <source>
        <dbReference type="Proteomes" id="UP001251528"/>
    </source>
</evidence>
<dbReference type="EMBL" id="JASWJB010000208">
    <property type="protein sequence ID" value="KAK2593518.1"/>
    <property type="molecule type" value="Genomic_DNA"/>
</dbReference>
<feature type="region of interest" description="Disordered" evidence="1">
    <location>
        <begin position="339"/>
        <end position="371"/>
    </location>
</feature>
<protein>
    <submittedName>
        <fullName evidence="2">Uncharacterized protein</fullName>
    </submittedName>
</protein>